<protein>
    <submittedName>
        <fullName evidence="1">Uncharacterized protein</fullName>
    </submittedName>
</protein>
<keyword evidence="2" id="KW-1185">Reference proteome</keyword>
<comment type="caution">
    <text evidence="1">The sequence shown here is derived from an EMBL/GenBank/DDBJ whole genome shotgun (WGS) entry which is preliminary data.</text>
</comment>
<name>A0ACC2I1Q1_9PLEO</name>
<reference evidence="1" key="1">
    <citation type="submission" date="2022-11" db="EMBL/GenBank/DDBJ databases">
        <title>Genome Sequence of Boeremia exigua.</title>
        <authorList>
            <person name="Buettner E."/>
        </authorList>
    </citation>
    <scope>NUCLEOTIDE SEQUENCE</scope>
    <source>
        <strain evidence="1">CU02</strain>
    </source>
</reference>
<accession>A0ACC2I1Q1</accession>
<dbReference type="Proteomes" id="UP001153331">
    <property type="component" value="Unassembled WGS sequence"/>
</dbReference>
<dbReference type="EMBL" id="JAPHNI010000649">
    <property type="protein sequence ID" value="KAJ8109149.1"/>
    <property type="molecule type" value="Genomic_DNA"/>
</dbReference>
<evidence type="ECO:0000313" key="2">
    <source>
        <dbReference type="Proteomes" id="UP001153331"/>
    </source>
</evidence>
<gene>
    <name evidence="1" type="ORF">OPT61_g7672</name>
</gene>
<evidence type="ECO:0000313" key="1">
    <source>
        <dbReference type="EMBL" id="KAJ8109149.1"/>
    </source>
</evidence>
<organism evidence="1 2">
    <name type="scientific">Boeremia exigua</name>
    <dbReference type="NCBI Taxonomy" id="749465"/>
    <lineage>
        <taxon>Eukaryota</taxon>
        <taxon>Fungi</taxon>
        <taxon>Dikarya</taxon>
        <taxon>Ascomycota</taxon>
        <taxon>Pezizomycotina</taxon>
        <taxon>Dothideomycetes</taxon>
        <taxon>Pleosporomycetidae</taxon>
        <taxon>Pleosporales</taxon>
        <taxon>Pleosporineae</taxon>
        <taxon>Didymellaceae</taxon>
        <taxon>Boeremia</taxon>
    </lineage>
</organism>
<sequence>MAACLFRVAILHLCATATVVGASAVGLSFGRTPPLDSSNSNKKKATPAQELGHGSMPATTQTSSATTTTVAPFSAPIPVVPTSRIPVATRPQDGRSLRRPLTRRMTSSDANANTRPPSSVINGFAASEHGANESDIGAHVSSRRASWVKRLSSISVSQHSSRNPSPAQLSPAVPCSNGSVAYGSTVPIMDRRSLPQLPPNKLVKRSSSVRAPRDIQSIHGSGSLRPSFRRPATSHQRSATLQNYRSLLPVTRETPVKPSSASTDSETEYTQFFTATSLRGRRLSKRFQSNPAKVKRIFPDEKHRPTLVLARAVTAGAEELEESASEAGESVFYVSRPGTPLSYTAAVAAPKAGAPHFTDIAHERPSTAVPSTVVYGEPSQRRRSFSIADLLPSVSSAKKQRLAKQPGMKLARGSSQRVSSDPVIPTMVKRSNTSHGEMPPRRNLTDPAPPKRDIFASAGVAESGHYRIGASGGSSTSPLSTLLPPRREMTAPGNRLASMPQLEAIASAAPATNQAPPSPLVLAQPGVRPSRHSMAPSEQASTLVGSSDNEVRAVGSVDGDDADLRSETLYDSLRTGVTRSVSGGARGPRIETIFDESPPAKLRVTALRDLLPSGTFRDNLPHGNSDDHSIAQDDESFTTPARTTIRPEHRLQEAASFSRPSSTTAFPALISSSPPSMPKPLSLGTLEWDSTVGDDDRSSRWSFDEQEGEDPWVDHPPVNRLATPITLRRSNPRLLASPPNIKPPTPQHVALDHVDRDTRSSIFDWSEQQPTDKSSGNRTPPRPRTVHGKKDANRRDSRSVGRRVPSGLHARSQSVPLAPDVVGKRSTVVTNKFGTWGIGSKGVTEDWNDDFDFSEVPEEPTPKSVAGSQRIDSGSAMVVPKSIQEQQNNVLANISLLREWGLLIEELKEHRIRAMSLGIVEGSHSGMWEEVDAMIDLADQEAEHEEVPRASPPSSPGFDEDAFDEISASPNAGRGRRKSGSPNDDLNKGQTVRPRKSILPPNDRIFGPHSSPAPPKPKYEAPATPEPRPIVTRPRKDSEAKARSVIEALQSRKSVFESPANAPPALSPKKVPFDTATLRRIVPYVSTLTRKVKDAIRDTEGLYYSPITSPQHEEAQFAMSPFQQDAELASHMKLMTVM</sequence>
<proteinExistence type="predicted"/>